<evidence type="ECO:0000259" key="7">
    <source>
        <dbReference type="PROSITE" id="PS50192"/>
    </source>
</evidence>
<evidence type="ECO:0000256" key="2">
    <source>
        <dbReference type="ARBA" id="ARBA00009063"/>
    </source>
</evidence>
<dbReference type="GO" id="GO:0006886">
    <property type="term" value="P:intracellular protein transport"/>
    <property type="evidence" value="ECO:0007669"/>
    <property type="project" value="TreeGrafter"/>
</dbReference>
<keyword evidence="3" id="KW-0813">Transport</keyword>
<dbReference type="PANTHER" id="PTHR19957:SF30">
    <property type="entry name" value="SYNTAXIN-11"/>
    <property type="match status" value="1"/>
</dbReference>
<dbReference type="Pfam" id="PF05739">
    <property type="entry name" value="SNARE"/>
    <property type="match status" value="1"/>
</dbReference>
<dbReference type="GO" id="GO:0005484">
    <property type="term" value="F:SNAP receptor activity"/>
    <property type="evidence" value="ECO:0007669"/>
    <property type="project" value="TreeGrafter"/>
</dbReference>
<evidence type="ECO:0000256" key="3">
    <source>
        <dbReference type="ARBA" id="ARBA00022448"/>
    </source>
</evidence>
<feature type="coiled-coil region" evidence="6">
    <location>
        <begin position="42"/>
        <end position="69"/>
    </location>
</feature>
<dbReference type="CDD" id="cd00179">
    <property type="entry name" value="SynN"/>
    <property type="match status" value="1"/>
</dbReference>
<evidence type="ECO:0000256" key="6">
    <source>
        <dbReference type="SAM" id="Coils"/>
    </source>
</evidence>
<dbReference type="Pfam" id="PF00804">
    <property type="entry name" value="Syntaxin"/>
    <property type="match status" value="1"/>
</dbReference>
<feature type="domain" description="T-SNARE coiled-coil homology" evidence="7">
    <location>
        <begin position="205"/>
        <end position="267"/>
    </location>
</feature>
<dbReference type="PANTHER" id="PTHR19957">
    <property type="entry name" value="SYNTAXIN"/>
    <property type="match status" value="1"/>
</dbReference>
<gene>
    <name evidence="8" type="ORF">CesoFtcFv8_018003</name>
</gene>
<name>A0AAN8BLV7_9TELE</name>
<dbReference type="SUPFAM" id="SSF47661">
    <property type="entry name" value="t-snare proteins"/>
    <property type="match status" value="1"/>
</dbReference>
<dbReference type="EMBL" id="JAULUE010002059">
    <property type="protein sequence ID" value="KAK5887027.1"/>
    <property type="molecule type" value="Genomic_DNA"/>
</dbReference>
<evidence type="ECO:0000313" key="9">
    <source>
        <dbReference type="Proteomes" id="UP001335648"/>
    </source>
</evidence>
<dbReference type="FunFam" id="1.20.5.110:FF:000022">
    <property type="entry name" value="Syntaxin 19"/>
    <property type="match status" value="1"/>
</dbReference>
<dbReference type="Gene3D" id="1.20.5.110">
    <property type="match status" value="1"/>
</dbReference>
<keyword evidence="9" id="KW-1185">Reference proteome</keyword>
<feature type="coiled-coil region" evidence="6">
    <location>
        <begin position="201"/>
        <end position="228"/>
    </location>
</feature>
<comment type="subcellular location">
    <subcellularLocation>
        <location evidence="1">Endomembrane system</location>
        <topology evidence="1">Peripheral membrane protein</topology>
    </subcellularLocation>
</comment>
<evidence type="ECO:0000256" key="1">
    <source>
        <dbReference type="ARBA" id="ARBA00004184"/>
    </source>
</evidence>
<dbReference type="SMART" id="SM00503">
    <property type="entry name" value="SynN"/>
    <property type="match status" value="1"/>
</dbReference>
<reference evidence="8 9" key="1">
    <citation type="journal article" date="2023" name="Mol. Biol. Evol.">
        <title>Genomics of Secondarily Temperate Adaptation in the Only Non-Antarctic Icefish.</title>
        <authorList>
            <person name="Rivera-Colon A.G."/>
            <person name="Rayamajhi N."/>
            <person name="Minhas B.F."/>
            <person name="Madrigal G."/>
            <person name="Bilyk K.T."/>
            <person name="Yoon V."/>
            <person name="Hune M."/>
            <person name="Gregory S."/>
            <person name="Cheng C.H.C."/>
            <person name="Catchen J.M."/>
        </authorList>
    </citation>
    <scope>NUCLEOTIDE SEQUENCE [LARGE SCALE GENOMIC DNA]</scope>
    <source>
        <strain evidence="8">JC2023a</strain>
    </source>
</reference>
<dbReference type="GO" id="GO:0000149">
    <property type="term" value="F:SNARE binding"/>
    <property type="evidence" value="ECO:0007669"/>
    <property type="project" value="TreeGrafter"/>
</dbReference>
<dbReference type="GO" id="GO:0048278">
    <property type="term" value="P:vesicle docking"/>
    <property type="evidence" value="ECO:0007669"/>
    <property type="project" value="TreeGrafter"/>
</dbReference>
<dbReference type="InterPro" id="IPR010989">
    <property type="entry name" value="SNARE"/>
</dbReference>
<dbReference type="SMART" id="SM00397">
    <property type="entry name" value="t_SNARE"/>
    <property type="match status" value="1"/>
</dbReference>
<sequence length="288" mass="33202">MRDRLTDLQTFRPAEEEEVRLHGGEEDEDEDLAVVFQGEDVIDGVYKEAQVLRKEMQLLKQDVRRLGKQNSRFLTSVRRISSIKRDASAQARDIKHRGEALYARLQKLGKLSKDLEDEHGPTSAVSRMARSQCVSLNSAFHEAISEYNEAEMIQRENCKTRIQRQAEIMGKQVSREQIDDMIETGKWNVFSDNLLLEGRSARTALSEMENRQRELLELEQRIREIHDLFAQMASLVEEQGVMLDNIQANVGATQDYVAKANVQIKKAVKYQRNHPCRKLWCCCCPCCD</sequence>
<keyword evidence="5" id="KW-0472">Membrane</keyword>
<dbReference type="GO" id="GO:0031629">
    <property type="term" value="P:synaptic vesicle fusion to presynaptic active zone membrane"/>
    <property type="evidence" value="ECO:0007669"/>
    <property type="project" value="TreeGrafter"/>
</dbReference>
<accession>A0AAN8BLV7</accession>
<proteinExistence type="inferred from homology"/>
<dbReference type="InterPro" id="IPR000727">
    <property type="entry name" value="T_SNARE_dom"/>
</dbReference>
<evidence type="ECO:0000256" key="4">
    <source>
        <dbReference type="ARBA" id="ARBA00023054"/>
    </source>
</evidence>
<protein>
    <recommendedName>
        <fullName evidence="7">t-SNARE coiled-coil homology domain-containing protein</fullName>
    </recommendedName>
</protein>
<dbReference type="AlphaFoldDB" id="A0AAN8BLV7"/>
<keyword evidence="4 6" id="KW-0175">Coiled coil</keyword>
<evidence type="ECO:0000313" key="8">
    <source>
        <dbReference type="EMBL" id="KAK5887027.1"/>
    </source>
</evidence>
<comment type="caution">
    <text evidence="8">The sequence shown here is derived from an EMBL/GenBank/DDBJ whole genome shotgun (WGS) entry which is preliminary data.</text>
</comment>
<dbReference type="GO" id="GO:0048787">
    <property type="term" value="C:presynaptic active zone membrane"/>
    <property type="evidence" value="ECO:0007669"/>
    <property type="project" value="TreeGrafter"/>
</dbReference>
<dbReference type="Gene3D" id="1.20.58.70">
    <property type="match status" value="1"/>
</dbReference>
<dbReference type="GO" id="GO:0008021">
    <property type="term" value="C:synaptic vesicle"/>
    <property type="evidence" value="ECO:0007669"/>
    <property type="project" value="TreeGrafter"/>
</dbReference>
<dbReference type="GO" id="GO:0031201">
    <property type="term" value="C:SNARE complex"/>
    <property type="evidence" value="ECO:0007669"/>
    <property type="project" value="TreeGrafter"/>
</dbReference>
<dbReference type="InterPro" id="IPR006011">
    <property type="entry name" value="Syntaxin_N"/>
</dbReference>
<dbReference type="PROSITE" id="PS50192">
    <property type="entry name" value="T_SNARE"/>
    <property type="match status" value="1"/>
</dbReference>
<dbReference type="InterPro" id="IPR045242">
    <property type="entry name" value="Syntaxin"/>
</dbReference>
<dbReference type="Proteomes" id="UP001335648">
    <property type="component" value="Unassembled WGS sequence"/>
</dbReference>
<comment type="similarity">
    <text evidence="2">Belongs to the syntaxin family.</text>
</comment>
<evidence type="ECO:0000256" key="5">
    <source>
        <dbReference type="ARBA" id="ARBA00023136"/>
    </source>
</evidence>
<organism evidence="8 9">
    <name type="scientific">Champsocephalus esox</name>
    <name type="common">pike icefish</name>
    <dbReference type="NCBI Taxonomy" id="159716"/>
    <lineage>
        <taxon>Eukaryota</taxon>
        <taxon>Metazoa</taxon>
        <taxon>Chordata</taxon>
        <taxon>Craniata</taxon>
        <taxon>Vertebrata</taxon>
        <taxon>Euteleostomi</taxon>
        <taxon>Actinopterygii</taxon>
        <taxon>Neopterygii</taxon>
        <taxon>Teleostei</taxon>
        <taxon>Neoteleostei</taxon>
        <taxon>Acanthomorphata</taxon>
        <taxon>Eupercaria</taxon>
        <taxon>Perciformes</taxon>
        <taxon>Notothenioidei</taxon>
        <taxon>Channichthyidae</taxon>
        <taxon>Champsocephalus</taxon>
    </lineage>
</organism>